<organism evidence="1 2">
    <name type="scientific">Mycena rosella</name>
    <name type="common">Pink bonnet</name>
    <name type="synonym">Agaricus rosellus</name>
    <dbReference type="NCBI Taxonomy" id="1033263"/>
    <lineage>
        <taxon>Eukaryota</taxon>
        <taxon>Fungi</taxon>
        <taxon>Dikarya</taxon>
        <taxon>Basidiomycota</taxon>
        <taxon>Agaricomycotina</taxon>
        <taxon>Agaricomycetes</taxon>
        <taxon>Agaricomycetidae</taxon>
        <taxon>Agaricales</taxon>
        <taxon>Marasmiineae</taxon>
        <taxon>Mycenaceae</taxon>
        <taxon>Mycena</taxon>
    </lineage>
</organism>
<sequence length="266" mass="29545">MSWRASAASIANSIIPGSNDEHGRPLHLAQFALISPQVRPGKPQAKDLQVHARRTGRAQQRLGADIVLAHLVKGTAPDDSALRPARLSMSLSLTSPESAPFTEEQSLKYIGSPNHPVIRCEFTLCTSHCHRWNRLTDFPVDVHSTNIPCNGRMSGAPQAPPRETHCAQEVAIRVRGQLPSCGRQRCGAAFVVLVRLAEASKAYHEIDRRAAAALISLVQTHFKVVKAGCILKELRFFKRFKRTPSIHHNELAWFVEVFREHRPAND</sequence>
<reference evidence="1" key="1">
    <citation type="submission" date="2023-03" db="EMBL/GenBank/DDBJ databases">
        <title>Massive genome expansion in bonnet fungi (Mycena s.s.) driven by repeated elements and novel gene families across ecological guilds.</title>
        <authorList>
            <consortium name="Lawrence Berkeley National Laboratory"/>
            <person name="Harder C.B."/>
            <person name="Miyauchi S."/>
            <person name="Viragh M."/>
            <person name="Kuo A."/>
            <person name="Thoen E."/>
            <person name="Andreopoulos B."/>
            <person name="Lu D."/>
            <person name="Skrede I."/>
            <person name="Drula E."/>
            <person name="Henrissat B."/>
            <person name="Morin E."/>
            <person name="Kohler A."/>
            <person name="Barry K."/>
            <person name="LaButti K."/>
            <person name="Morin E."/>
            <person name="Salamov A."/>
            <person name="Lipzen A."/>
            <person name="Mereny Z."/>
            <person name="Hegedus B."/>
            <person name="Baldrian P."/>
            <person name="Stursova M."/>
            <person name="Weitz H."/>
            <person name="Taylor A."/>
            <person name="Grigoriev I.V."/>
            <person name="Nagy L.G."/>
            <person name="Martin F."/>
            <person name="Kauserud H."/>
        </authorList>
    </citation>
    <scope>NUCLEOTIDE SEQUENCE</scope>
    <source>
        <strain evidence="1">CBHHK067</strain>
    </source>
</reference>
<dbReference type="Proteomes" id="UP001221757">
    <property type="component" value="Unassembled WGS sequence"/>
</dbReference>
<comment type="caution">
    <text evidence="1">The sequence shown here is derived from an EMBL/GenBank/DDBJ whole genome shotgun (WGS) entry which is preliminary data.</text>
</comment>
<evidence type="ECO:0000313" key="1">
    <source>
        <dbReference type="EMBL" id="KAJ7667145.1"/>
    </source>
</evidence>
<accession>A0AAD7CW78</accession>
<evidence type="ECO:0000313" key="2">
    <source>
        <dbReference type="Proteomes" id="UP001221757"/>
    </source>
</evidence>
<keyword evidence="2" id="KW-1185">Reference proteome</keyword>
<protein>
    <submittedName>
        <fullName evidence="1">Uncharacterized protein</fullName>
    </submittedName>
</protein>
<dbReference type="EMBL" id="JARKIE010000205">
    <property type="protein sequence ID" value="KAJ7667145.1"/>
    <property type="molecule type" value="Genomic_DNA"/>
</dbReference>
<dbReference type="AlphaFoldDB" id="A0AAD7CW78"/>
<gene>
    <name evidence="1" type="ORF">B0H17DRAFT_1142924</name>
</gene>
<name>A0AAD7CW78_MYCRO</name>
<proteinExistence type="predicted"/>